<feature type="compositionally biased region" description="Basic and acidic residues" evidence="1">
    <location>
        <begin position="366"/>
        <end position="383"/>
    </location>
</feature>
<protein>
    <submittedName>
        <fullName evidence="2">Uncharacterized protein</fullName>
    </submittedName>
</protein>
<feature type="region of interest" description="Disordered" evidence="1">
    <location>
        <begin position="1"/>
        <end position="42"/>
    </location>
</feature>
<sequence length="461" mass="48891">MSQPRGRYAGSRDSGQRQPRHVKQSQPTRQRPSYVNAPARDSAQTASIFKTRSFQFLVDTVGAENIALGLGSNMARVAELTKGERFTPETAFHMETTLGLPHGFFDQPNPALAAETITRLKSPLDFVQNDDEPEAVSETPMPPSVLDGGQPPYPEDSLSGEAQMPKKTAGGSPKAVRNNRSQMAEQPTPPGPRKGAPSKDRTSPRTIQQHALALNDSGDVEKIRRANLHVLTGRKGSKARLGVVMAMTGSNMAHRLYGKKRLDDVEANRFTERLGLPTGWLDTPRSEAEIPESVSHLLIPASRGRASVEQSEPLAAATKDGVPGKAAGAKMDTGRARAAVVRTGPESSLSVAADVAGEKGTNAVSQKDHLADAPDEPAGRVSDESDGEVTAATPATPESLPQAAAPQQSPESLRPTATSLGDLHGIAPVAEALLKTLAGKARTGRLDELKALELLQQAVLL</sequence>
<name>A0A4Y8MGC3_9BURK</name>
<proteinExistence type="predicted"/>
<feature type="region of interest" description="Disordered" evidence="1">
    <location>
        <begin position="131"/>
        <end position="205"/>
    </location>
</feature>
<gene>
    <name evidence="2" type="ORF">E2553_42510</name>
</gene>
<feature type="region of interest" description="Disordered" evidence="1">
    <location>
        <begin position="310"/>
        <end position="420"/>
    </location>
</feature>
<dbReference type="EMBL" id="SNVI01000008">
    <property type="protein sequence ID" value="TFE36434.1"/>
    <property type="molecule type" value="Genomic_DNA"/>
</dbReference>
<dbReference type="RefSeq" id="WP_134466539.1">
    <property type="nucleotide sequence ID" value="NZ_SNVI01000008.1"/>
</dbReference>
<feature type="compositionally biased region" description="Polar residues" evidence="1">
    <location>
        <begin position="405"/>
        <end position="419"/>
    </location>
</feature>
<evidence type="ECO:0000313" key="2">
    <source>
        <dbReference type="EMBL" id="TFE36434.1"/>
    </source>
</evidence>
<evidence type="ECO:0000313" key="3">
    <source>
        <dbReference type="Proteomes" id="UP000297385"/>
    </source>
</evidence>
<dbReference type="Proteomes" id="UP000297385">
    <property type="component" value="Unassembled WGS sequence"/>
</dbReference>
<evidence type="ECO:0000256" key="1">
    <source>
        <dbReference type="SAM" id="MobiDB-lite"/>
    </source>
</evidence>
<feature type="compositionally biased region" description="Polar residues" evidence="1">
    <location>
        <begin position="24"/>
        <end position="33"/>
    </location>
</feature>
<reference evidence="2 3" key="1">
    <citation type="submission" date="2019-03" db="EMBL/GenBank/DDBJ databases">
        <title>Complete Genome Sequence of Paraburkholderia dipogonis ICMP 19430T, a Nitrogen-fixing Symbiont of the South African Invasive Legume Dipogon lignosus in New Zealand.</title>
        <authorList>
            <person name="De Meyer S.E."/>
        </authorList>
    </citation>
    <scope>NUCLEOTIDE SEQUENCE [LARGE SCALE GENOMIC DNA]</scope>
    <source>
        <strain evidence="2 3">ICMP 19430</strain>
    </source>
</reference>
<comment type="caution">
    <text evidence="2">The sequence shown here is derived from an EMBL/GenBank/DDBJ whole genome shotgun (WGS) entry which is preliminary data.</text>
</comment>
<dbReference type="AlphaFoldDB" id="A0A4Y8MGC3"/>
<accession>A0A4Y8MGC3</accession>
<organism evidence="2 3">
    <name type="scientific">Paraburkholderia dipogonis</name>
    <dbReference type="NCBI Taxonomy" id="1211383"/>
    <lineage>
        <taxon>Bacteria</taxon>
        <taxon>Pseudomonadati</taxon>
        <taxon>Pseudomonadota</taxon>
        <taxon>Betaproteobacteria</taxon>
        <taxon>Burkholderiales</taxon>
        <taxon>Burkholderiaceae</taxon>
        <taxon>Paraburkholderia</taxon>
    </lineage>
</organism>